<proteinExistence type="inferred from homology"/>
<comment type="caution">
    <text evidence="6">The sequence shown here is derived from an EMBL/GenBank/DDBJ whole genome shotgun (WGS) entry which is preliminary data.</text>
</comment>
<keyword evidence="7" id="KW-1185">Reference proteome</keyword>
<evidence type="ECO:0000313" key="6">
    <source>
        <dbReference type="EMBL" id="GAA0909216.1"/>
    </source>
</evidence>
<dbReference type="InterPro" id="IPR036390">
    <property type="entry name" value="WH_DNA-bd_sf"/>
</dbReference>
<dbReference type="Pfam" id="PF00126">
    <property type="entry name" value="HTH_1"/>
    <property type="match status" value="1"/>
</dbReference>
<dbReference type="Gene3D" id="1.10.10.10">
    <property type="entry name" value="Winged helix-like DNA-binding domain superfamily/Winged helix DNA-binding domain"/>
    <property type="match status" value="1"/>
</dbReference>
<evidence type="ECO:0000259" key="5">
    <source>
        <dbReference type="PROSITE" id="PS50931"/>
    </source>
</evidence>
<dbReference type="InterPro" id="IPR000847">
    <property type="entry name" value="LysR_HTH_N"/>
</dbReference>
<reference evidence="7" key="1">
    <citation type="journal article" date="2019" name="Int. J. Syst. Evol. Microbiol.">
        <title>The Global Catalogue of Microorganisms (GCM) 10K type strain sequencing project: providing services to taxonomists for standard genome sequencing and annotation.</title>
        <authorList>
            <consortium name="The Broad Institute Genomics Platform"/>
            <consortium name="The Broad Institute Genome Sequencing Center for Infectious Disease"/>
            <person name="Wu L."/>
            <person name="Ma J."/>
        </authorList>
    </citation>
    <scope>NUCLEOTIDE SEQUENCE [LARGE SCALE GENOMIC DNA]</scope>
    <source>
        <strain evidence="7">JCM 11117</strain>
    </source>
</reference>
<dbReference type="RefSeq" id="WP_343947013.1">
    <property type="nucleotide sequence ID" value="NZ_BAAAHP010000340.1"/>
</dbReference>
<evidence type="ECO:0000256" key="4">
    <source>
        <dbReference type="ARBA" id="ARBA00023163"/>
    </source>
</evidence>
<dbReference type="EMBL" id="BAAAHP010000340">
    <property type="protein sequence ID" value="GAA0909216.1"/>
    <property type="molecule type" value="Genomic_DNA"/>
</dbReference>
<evidence type="ECO:0000256" key="3">
    <source>
        <dbReference type="ARBA" id="ARBA00023125"/>
    </source>
</evidence>
<dbReference type="PANTHER" id="PTHR30126:SF40">
    <property type="entry name" value="HTH-TYPE TRANSCRIPTIONAL REGULATOR GLTR"/>
    <property type="match status" value="1"/>
</dbReference>
<dbReference type="CDD" id="cd05466">
    <property type="entry name" value="PBP2_LTTR_substrate"/>
    <property type="match status" value="1"/>
</dbReference>
<protein>
    <submittedName>
        <fullName evidence="6">Hydrogen peroxide-inducible genes activator</fullName>
    </submittedName>
</protein>
<dbReference type="Gene3D" id="3.40.190.10">
    <property type="entry name" value="Periplasmic binding protein-like II"/>
    <property type="match status" value="2"/>
</dbReference>
<keyword evidence="3" id="KW-0238">DNA-binding</keyword>
<dbReference type="SUPFAM" id="SSF53850">
    <property type="entry name" value="Periplasmic binding protein-like II"/>
    <property type="match status" value="1"/>
</dbReference>
<comment type="similarity">
    <text evidence="1">Belongs to the LysR transcriptional regulatory family.</text>
</comment>
<dbReference type="Pfam" id="PF03466">
    <property type="entry name" value="LysR_substrate"/>
    <property type="match status" value="1"/>
</dbReference>
<evidence type="ECO:0000256" key="2">
    <source>
        <dbReference type="ARBA" id="ARBA00023015"/>
    </source>
</evidence>
<feature type="domain" description="HTH lysR-type" evidence="5">
    <location>
        <begin position="1"/>
        <end position="58"/>
    </location>
</feature>
<evidence type="ECO:0000256" key="1">
    <source>
        <dbReference type="ARBA" id="ARBA00009437"/>
    </source>
</evidence>
<evidence type="ECO:0000313" key="7">
    <source>
        <dbReference type="Proteomes" id="UP001499967"/>
    </source>
</evidence>
<dbReference type="SUPFAM" id="SSF46785">
    <property type="entry name" value="Winged helix' DNA-binding domain"/>
    <property type="match status" value="1"/>
</dbReference>
<sequence length="292" mass="30732">MDLRHLRVFLAVAETGTVAAGAERAGLSRATVSEQVRALEGTLGVTLFQRGRDGMALTEPGRRLVPAARQLLDHADAVRRLVTDARTTVRVGTLETLLATRLPGVVTRLADRRPDLRLDVRSMMREPLLRAVAAGELDAALLLDVGTSLGELGFDADVGALEFVDIGSVGLHLTARPGNRLVTAGPLAAADLAGEPLLVTPPGCSFRMAVGRLLGPDGPRTELASVSTVKAWVAQGQGIALLPDFAVAGDLADGTLVPLPLHDPPRPLALRVVWRGGDEDRGVRDALYALVS</sequence>
<keyword evidence="4" id="KW-0804">Transcription</keyword>
<name>A0ABP3YZK5_9PSEU</name>
<dbReference type="Proteomes" id="UP001499967">
    <property type="component" value="Unassembled WGS sequence"/>
</dbReference>
<gene>
    <name evidence="6" type="ORF">GCM10009559_78940</name>
</gene>
<keyword evidence="2" id="KW-0805">Transcription regulation</keyword>
<dbReference type="InterPro" id="IPR005119">
    <property type="entry name" value="LysR_subst-bd"/>
</dbReference>
<dbReference type="PROSITE" id="PS50931">
    <property type="entry name" value="HTH_LYSR"/>
    <property type="match status" value="1"/>
</dbReference>
<dbReference type="PANTHER" id="PTHR30126">
    <property type="entry name" value="HTH-TYPE TRANSCRIPTIONAL REGULATOR"/>
    <property type="match status" value="1"/>
</dbReference>
<organism evidence="6 7">
    <name type="scientific">Pseudonocardia zijingensis</name>
    <dbReference type="NCBI Taxonomy" id="153376"/>
    <lineage>
        <taxon>Bacteria</taxon>
        <taxon>Bacillati</taxon>
        <taxon>Actinomycetota</taxon>
        <taxon>Actinomycetes</taxon>
        <taxon>Pseudonocardiales</taxon>
        <taxon>Pseudonocardiaceae</taxon>
        <taxon>Pseudonocardia</taxon>
    </lineage>
</organism>
<dbReference type="InterPro" id="IPR036388">
    <property type="entry name" value="WH-like_DNA-bd_sf"/>
</dbReference>
<accession>A0ABP3YZK5</accession>